<dbReference type="PANTHER" id="PTHR11918">
    <property type="entry name" value="RADICAL SAM PROTEINS"/>
    <property type="match status" value="1"/>
</dbReference>
<dbReference type="InterPro" id="IPR038135">
    <property type="entry name" value="Methylthiotransferase_N_sf"/>
</dbReference>
<sequence length="397" mass="42474">MSRESAPAQVVTLGCRMNLAESESIRALLETDGGHTVVVNSCAVTAQAVSQSRRAVRRLRRDHPEARLIVTGCAATIDASGFAAMDEVDGVIPNSAKLDPARWQVPAPPPRAPSAHHTRAFVPVQNGCDHACTFCVIPQGRGASRSAPVADVLRTVESHLALGVHEVVLSGIDLTSWGADLPDAPRLGELVAAILRAFPELPRLRLSSVDGVEIDETLLALLCENPRVMPHVHLSLQSGADMVLKRMKRRHTRAQALDLVATLHARRPEIAIGADLIAGFPTEDDAHHADTLSIVREARIVHGHVFPYSPRPGTPAARMPQVDPALVRERAAHLREAVAQERARWLASLVGIPAQVLAERDGSGHGPHFAPYRLPPGTAPGTLVTLTPTGIEEGMLA</sequence>
<dbReference type="RefSeq" id="WP_317975701.1">
    <property type="nucleotide sequence ID" value="NZ_BTFW01000001.1"/>
</dbReference>
<dbReference type="InterPro" id="IPR058240">
    <property type="entry name" value="rSAM_sf"/>
</dbReference>
<dbReference type="Gene3D" id="3.40.50.12160">
    <property type="entry name" value="Methylthiotransferase, N-terminal domain"/>
    <property type="match status" value="1"/>
</dbReference>
<keyword evidence="4" id="KW-0949">S-adenosyl-L-methionine</keyword>
<dbReference type="EMBL" id="BTFW01000001">
    <property type="protein sequence ID" value="GMM62087.1"/>
    <property type="molecule type" value="Genomic_DNA"/>
</dbReference>
<dbReference type="Pfam" id="PF00919">
    <property type="entry name" value="UPF0004"/>
    <property type="match status" value="1"/>
</dbReference>
<feature type="domain" description="MTTase N-terminal" evidence="8">
    <location>
        <begin position="6"/>
        <end position="108"/>
    </location>
</feature>
<evidence type="ECO:0000256" key="5">
    <source>
        <dbReference type="ARBA" id="ARBA00022723"/>
    </source>
</evidence>
<dbReference type="SFLD" id="SFLDG01082">
    <property type="entry name" value="B12-binding_domain_containing"/>
    <property type="match status" value="1"/>
</dbReference>
<dbReference type="SUPFAM" id="SSF102114">
    <property type="entry name" value="Radical SAM enzymes"/>
    <property type="match status" value="1"/>
</dbReference>
<dbReference type="PROSITE" id="PS51257">
    <property type="entry name" value="PROKAR_LIPOPROTEIN"/>
    <property type="match status" value="1"/>
</dbReference>
<proteinExistence type="predicted"/>
<evidence type="ECO:0000256" key="4">
    <source>
        <dbReference type="ARBA" id="ARBA00022691"/>
    </source>
</evidence>
<dbReference type="SFLD" id="SFLDS00029">
    <property type="entry name" value="Radical_SAM"/>
    <property type="match status" value="1"/>
</dbReference>
<dbReference type="NCBIfam" id="TIGR00089">
    <property type="entry name" value="MiaB/RimO family radical SAM methylthiotransferase"/>
    <property type="match status" value="1"/>
</dbReference>
<dbReference type="InterPro" id="IPR006638">
    <property type="entry name" value="Elp3/MiaA/NifB-like_rSAM"/>
</dbReference>
<keyword evidence="7" id="KW-0411">Iron-sulfur</keyword>
<evidence type="ECO:0000313" key="11">
    <source>
        <dbReference type="Proteomes" id="UP001187221"/>
    </source>
</evidence>
<dbReference type="InterPro" id="IPR007197">
    <property type="entry name" value="rSAM"/>
</dbReference>
<keyword evidence="2" id="KW-0004">4Fe-4S</keyword>
<dbReference type="Pfam" id="PF04055">
    <property type="entry name" value="Radical_SAM"/>
    <property type="match status" value="1"/>
</dbReference>
<dbReference type="Proteomes" id="UP001187221">
    <property type="component" value="Unassembled WGS sequence"/>
</dbReference>
<dbReference type="PANTHER" id="PTHR11918:SF45">
    <property type="entry name" value="THREONYLCARBAMOYLADENOSINE TRNA METHYLTHIOTRANSFERASE"/>
    <property type="match status" value="1"/>
</dbReference>
<keyword evidence="11" id="KW-1185">Reference proteome</keyword>
<organism evidence="10 11">
    <name type="scientific">Novosphingobium pituita</name>
    <dbReference type="NCBI Taxonomy" id="3056842"/>
    <lineage>
        <taxon>Bacteria</taxon>
        <taxon>Pseudomonadati</taxon>
        <taxon>Pseudomonadota</taxon>
        <taxon>Alphaproteobacteria</taxon>
        <taxon>Sphingomonadales</taxon>
        <taxon>Sphingomonadaceae</taxon>
        <taxon>Novosphingobium</taxon>
    </lineage>
</organism>
<reference evidence="10 11" key="1">
    <citation type="submission" date="2023-06" db="EMBL/GenBank/DDBJ databases">
        <title>Draft genome sequence of Novosphingobium sp. strain IK01.</title>
        <authorList>
            <person name="Hatamoto M."/>
            <person name="Ikarashi T."/>
            <person name="Yamaguchi T."/>
        </authorList>
    </citation>
    <scope>NUCLEOTIDE SEQUENCE [LARGE SCALE GENOMIC DNA]</scope>
    <source>
        <strain evidence="10 11">IK01</strain>
    </source>
</reference>
<keyword evidence="3" id="KW-0808">Transferase</keyword>
<keyword evidence="6" id="KW-0408">Iron</keyword>
<dbReference type="InterPro" id="IPR005839">
    <property type="entry name" value="Methylthiotransferase"/>
</dbReference>
<dbReference type="PROSITE" id="PS51449">
    <property type="entry name" value="MTTASE_N"/>
    <property type="match status" value="1"/>
</dbReference>
<accession>A0ABQ6PA06</accession>
<evidence type="ECO:0000256" key="6">
    <source>
        <dbReference type="ARBA" id="ARBA00023004"/>
    </source>
</evidence>
<gene>
    <name evidence="10" type="primary">mtaB</name>
    <name evidence="10" type="ORF">NUTIK01_28640</name>
</gene>
<dbReference type="CDD" id="cd01335">
    <property type="entry name" value="Radical_SAM"/>
    <property type="match status" value="1"/>
</dbReference>
<comment type="cofactor">
    <cofactor evidence="1">
        <name>[4Fe-4S] cluster</name>
        <dbReference type="ChEBI" id="CHEBI:49883"/>
    </cofactor>
</comment>
<dbReference type="PROSITE" id="PS01278">
    <property type="entry name" value="MTTASE_RADICAL"/>
    <property type="match status" value="1"/>
</dbReference>
<name>A0ABQ6PA06_9SPHN</name>
<evidence type="ECO:0000256" key="2">
    <source>
        <dbReference type="ARBA" id="ARBA00022485"/>
    </source>
</evidence>
<dbReference type="Gene3D" id="3.80.30.20">
    <property type="entry name" value="tm_1862 like domain"/>
    <property type="match status" value="1"/>
</dbReference>
<dbReference type="InterPro" id="IPR020612">
    <property type="entry name" value="Methylthiotransferase_CS"/>
</dbReference>
<evidence type="ECO:0000313" key="10">
    <source>
        <dbReference type="EMBL" id="GMM62087.1"/>
    </source>
</evidence>
<evidence type="ECO:0000259" key="8">
    <source>
        <dbReference type="PROSITE" id="PS51449"/>
    </source>
</evidence>
<dbReference type="PROSITE" id="PS51918">
    <property type="entry name" value="RADICAL_SAM"/>
    <property type="match status" value="1"/>
</dbReference>
<protein>
    <submittedName>
        <fullName evidence="10">tRNA (N(6)-L-threonylcarbamoyladenosine(37)-C(2))-methylthiotransferase MtaB</fullName>
    </submittedName>
</protein>
<evidence type="ECO:0000256" key="7">
    <source>
        <dbReference type="ARBA" id="ARBA00023014"/>
    </source>
</evidence>
<keyword evidence="5" id="KW-0479">Metal-binding</keyword>
<dbReference type="InterPro" id="IPR013848">
    <property type="entry name" value="Methylthiotransferase_N"/>
</dbReference>
<dbReference type="SMART" id="SM00729">
    <property type="entry name" value="Elp3"/>
    <property type="match status" value="1"/>
</dbReference>
<feature type="domain" description="Radical SAM core" evidence="9">
    <location>
        <begin position="114"/>
        <end position="347"/>
    </location>
</feature>
<evidence type="ECO:0000256" key="1">
    <source>
        <dbReference type="ARBA" id="ARBA00001966"/>
    </source>
</evidence>
<evidence type="ECO:0000256" key="3">
    <source>
        <dbReference type="ARBA" id="ARBA00022679"/>
    </source>
</evidence>
<evidence type="ECO:0000259" key="9">
    <source>
        <dbReference type="PROSITE" id="PS51918"/>
    </source>
</evidence>
<comment type="caution">
    <text evidence="10">The sequence shown here is derived from an EMBL/GenBank/DDBJ whole genome shotgun (WGS) entry which is preliminary data.</text>
</comment>
<dbReference type="InterPro" id="IPR023404">
    <property type="entry name" value="rSAM_horseshoe"/>
</dbReference>